<keyword evidence="2" id="KW-1185">Reference proteome</keyword>
<evidence type="ECO:0000313" key="2">
    <source>
        <dbReference type="Proteomes" id="UP000188637"/>
    </source>
</evidence>
<sequence>MSFKKLPVTEKLKDLIENEYRSETFLIIPEKDYWGGFFCEYKIILTNCIGKILFEGNAAKIVEIDKKFYFIEGSSNEYYPDPMSIIEIPKSNIISCFVKKSSEESSFKGYKYGIVFIEVTIILDVITEEDATEIKNELKSYMDESMNGELTNNPFNTENISNLDPKKIRMKENLLYNISLKANNFESTYIALYLNKIDEETTEFITTDLRHITVKNKHIVRVL</sequence>
<comment type="caution">
    <text evidence="1">The sequence shown here is derived from an EMBL/GenBank/DDBJ whole genome shotgun (WGS) entry which is preliminary data.</text>
</comment>
<proteinExistence type="predicted"/>
<organism evidence="1 2">
    <name type="scientific">Candidatus Epulonipiscium fishelsonii</name>
    <dbReference type="NCBI Taxonomy" id="77094"/>
    <lineage>
        <taxon>Bacteria</taxon>
        <taxon>Bacillati</taxon>
        <taxon>Bacillota</taxon>
        <taxon>Clostridia</taxon>
        <taxon>Lachnospirales</taxon>
        <taxon>Lachnospiraceae</taxon>
        <taxon>Candidatus Epulonipiscium</taxon>
    </lineage>
</organism>
<protein>
    <submittedName>
        <fullName evidence="1">Uncharacterized protein</fullName>
    </submittedName>
</protein>
<gene>
    <name evidence="1" type="ORF">AN640_03825</name>
</gene>
<name>A0ACC8XIP5_9FIRM</name>
<dbReference type="Proteomes" id="UP000188637">
    <property type="component" value="Unassembled WGS sequence"/>
</dbReference>
<evidence type="ECO:0000313" key="1">
    <source>
        <dbReference type="EMBL" id="ONI46009.1"/>
    </source>
</evidence>
<dbReference type="EMBL" id="LJHD01000038">
    <property type="protein sequence ID" value="ONI46009.1"/>
    <property type="molecule type" value="Genomic_DNA"/>
</dbReference>
<accession>A0ACC8XIP5</accession>
<reference evidence="1" key="1">
    <citation type="submission" date="2016-08" db="EMBL/GenBank/DDBJ databases">
        <authorList>
            <person name="Ngugi D.K."/>
            <person name="Miyake S."/>
            <person name="Stingl U."/>
        </authorList>
    </citation>
    <scope>NUCLEOTIDE SEQUENCE</scope>
    <source>
        <strain evidence="1">SCG-D08WGA-EpuloA1</strain>
    </source>
</reference>